<dbReference type="Proteomes" id="UP000192678">
    <property type="component" value="Unassembled WGS sequence"/>
</dbReference>
<accession>A0A1W2DSH1</accession>
<protein>
    <recommendedName>
        <fullName evidence="3">Competence protein</fullName>
    </recommendedName>
</protein>
<evidence type="ECO:0008006" key="3">
    <source>
        <dbReference type="Google" id="ProtNLM"/>
    </source>
</evidence>
<dbReference type="AlphaFoldDB" id="A0A1W2DSH1"/>
<proteinExistence type="predicted"/>
<gene>
    <name evidence="1" type="ORF">SAMN04488101_10840</name>
</gene>
<evidence type="ECO:0000313" key="2">
    <source>
        <dbReference type="Proteomes" id="UP000192678"/>
    </source>
</evidence>
<name>A0A1W2DSH1_9SPHI</name>
<evidence type="ECO:0000313" key="1">
    <source>
        <dbReference type="EMBL" id="SMD00495.1"/>
    </source>
</evidence>
<dbReference type="STRING" id="475255.SAMN04488101_10840"/>
<organism evidence="1 2">
    <name type="scientific">Pedobacter nyackensis</name>
    <dbReference type="NCBI Taxonomy" id="475255"/>
    <lineage>
        <taxon>Bacteria</taxon>
        <taxon>Pseudomonadati</taxon>
        <taxon>Bacteroidota</taxon>
        <taxon>Sphingobacteriia</taxon>
        <taxon>Sphingobacteriales</taxon>
        <taxon>Sphingobacteriaceae</taxon>
        <taxon>Pedobacter</taxon>
    </lineage>
</organism>
<sequence>MYTNYISINLEPAGVCCLLLMDLNFDISGNESADGLVVTVPTEGKLPGYYPGETPWHKNWKLAFPPAFREISFPDKLLGDLHRADVHTPCGTTLEFQNSPISMAELRSREAFYPKLIWILNGKKFKGFRILKSLPDVDDPKLDDYEFCHTDHLCMIRKSDHLLLGNNAKRLNFYHAELKTIKLTSHYYSFCWKHPHAVWYQAECPIIVDLGGHFLYQLKQRRQLSGDYAYLHMIPRKSFIERFL</sequence>
<keyword evidence="2" id="KW-1185">Reference proteome</keyword>
<dbReference type="EMBL" id="FWYB01000008">
    <property type="protein sequence ID" value="SMD00495.1"/>
    <property type="molecule type" value="Genomic_DNA"/>
</dbReference>
<reference evidence="1 2" key="1">
    <citation type="submission" date="2017-04" db="EMBL/GenBank/DDBJ databases">
        <authorList>
            <person name="Afonso C.L."/>
            <person name="Miller P.J."/>
            <person name="Scott M.A."/>
            <person name="Spackman E."/>
            <person name="Goraichik I."/>
            <person name="Dimitrov K.M."/>
            <person name="Suarez D.L."/>
            <person name="Swayne D.E."/>
        </authorList>
    </citation>
    <scope>NUCLEOTIDE SEQUENCE [LARGE SCALE GENOMIC DNA]</scope>
    <source>
        <strain evidence="1 2">DSM 19625</strain>
    </source>
</reference>